<dbReference type="InterPro" id="IPR001180">
    <property type="entry name" value="CNH_dom"/>
</dbReference>
<feature type="domain" description="CNH" evidence="5">
    <location>
        <begin position="18"/>
        <end position="340"/>
    </location>
</feature>
<keyword evidence="2" id="KW-0472">Membrane</keyword>
<dbReference type="Pfam" id="PF10367">
    <property type="entry name" value="zf-Vps39_C"/>
    <property type="match status" value="1"/>
</dbReference>
<dbReference type="Pfam" id="PF10366">
    <property type="entry name" value="Vps39_1"/>
    <property type="match status" value="1"/>
</dbReference>
<dbReference type="PANTHER" id="PTHR12894">
    <property type="entry name" value="CNH DOMAIN CONTAINING"/>
    <property type="match status" value="1"/>
</dbReference>
<protein>
    <submittedName>
        <fullName evidence="6">AvaB protein</fullName>
    </submittedName>
</protein>
<organism evidence="6 7">
    <name type="scientific">Viridothelium virens</name>
    <name type="common">Speckled blister lichen</name>
    <name type="synonym">Trypethelium virens</name>
    <dbReference type="NCBI Taxonomy" id="1048519"/>
    <lineage>
        <taxon>Eukaryota</taxon>
        <taxon>Fungi</taxon>
        <taxon>Dikarya</taxon>
        <taxon>Ascomycota</taxon>
        <taxon>Pezizomycotina</taxon>
        <taxon>Dothideomycetes</taxon>
        <taxon>Dothideomycetes incertae sedis</taxon>
        <taxon>Trypetheliales</taxon>
        <taxon>Trypetheliaceae</taxon>
        <taxon>Viridothelium</taxon>
    </lineage>
</organism>
<reference evidence="6" key="1">
    <citation type="journal article" date="2020" name="Stud. Mycol.">
        <title>101 Dothideomycetes genomes: a test case for predicting lifestyles and emergence of pathogens.</title>
        <authorList>
            <person name="Haridas S."/>
            <person name="Albert R."/>
            <person name="Binder M."/>
            <person name="Bloem J."/>
            <person name="Labutti K."/>
            <person name="Salamov A."/>
            <person name="Andreopoulos B."/>
            <person name="Baker S."/>
            <person name="Barry K."/>
            <person name="Bills G."/>
            <person name="Bluhm B."/>
            <person name="Cannon C."/>
            <person name="Castanera R."/>
            <person name="Culley D."/>
            <person name="Daum C."/>
            <person name="Ezra D."/>
            <person name="Gonzalez J."/>
            <person name="Henrissat B."/>
            <person name="Kuo A."/>
            <person name="Liang C."/>
            <person name="Lipzen A."/>
            <person name="Lutzoni F."/>
            <person name="Magnuson J."/>
            <person name="Mondo S."/>
            <person name="Nolan M."/>
            <person name="Ohm R."/>
            <person name="Pangilinan J."/>
            <person name="Park H.-J."/>
            <person name="Ramirez L."/>
            <person name="Alfaro M."/>
            <person name="Sun H."/>
            <person name="Tritt A."/>
            <person name="Yoshinaga Y."/>
            <person name="Zwiers L.-H."/>
            <person name="Turgeon B."/>
            <person name="Goodwin S."/>
            <person name="Spatafora J."/>
            <person name="Crous P."/>
            <person name="Grigoriev I."/>
        </authorList>
    </citation>
    <scope>NUCLEOTIDE SEQUENCE</scope>
    <source>
        <strain evidence="6">Tuck. ex Michener</strain>
    </source>
</reference>
<dbReference type="GO" id="GO:0000329">
    <property type="term" value="C:fungal-type vacuole membrane"/>
    <property type="evidence" value="ECO:0007669"/>
    <property type="project" value="TreeGrafter"/>
</dbReference>
<gene>
    <name evidence="6" type="ORF">EV356DRAFT_522278</name>
</gene>
<dbReference type="EMBL" id="ML991784">
    <property type="protein sequence ID" value="KAF2236514.1"/>
    <property type="molecule type" value="Genomic_DNA"/>
</dbReference>
<dbReference type="Pfam" id="PF00780">
    <property type="entry name" value="CNH"/>
    <property type="match status" value="1"/>
</dbReference>
<feature type="region of interest" description="Disordered" evidence="4">
    <location>
        <begin position="448"/>
        <end position="507"/>
    </location>
</feature>
<evidence type="ECO:0000259" key="5">
    <source>
        <dbReference type="PROSITE" id="PS50219"/>
    </source>
</evidence>
<dbReference type="GO" id="GO:0006914">
    <property type="term" value="P:autophagy"/>
    <property type="evidence" value="ECO:0007669"/>
    <property type="project" value="TreeGrafter"/>
</dbReference>
<comment type="similarity">
    <text evidence="3">Belongs to the VAM6/VPS39 family.</text>
</comment>
<accession>A0A6A6HEE9</accession>
<evidence type="ECO:0000256" key="2">
    <source>
        <dbReference type="ARBA" id="ARBA00023136"/>
    </source>
</evidence>
<dbReference type="OrthoDB" id="5325112at2759"/>
<dbReference type="GO" id="GO:0012505">
    <property type="term" value="C:endomembrane system"/>
    <property type="evidence" value="ECO:0007669"/>
    <property type="project" value="UniProtKB-SubCell"/>
</dbReference>
<dbReference type="PANTHER" id="PTHR12894:SF49">
    <property type="entry name" value="VAM6_VPS39-LIKE PROTEIN"/>
    <property type="match status" value="1"/>
</dbReference>
<proteinExistence type="inferred from homology"/>
<dbReference type="PROSITE" id="PS50219">
    <property type="entry name" value="CNH"/>
    <property type="match status" value="1"/>
</dbReference>
<dbReference type="InterPro" id="IPR019452">
    <property type="entry name" value="VPS39/TGF_beta_rcpt-assoc_1"/>
</dbReference>
<feature type="region of interest" description="Disordered" evidence="4">
    <location>
        <begin position="46"/>
        <end position="68"/>
    </location>
</feature>
<evidence type="ECO:0000313" key="6">
    <source>
        <dbReference type="EMBL" id="KAF2236514.1"/>
    </source>
</evidence>
<evidence type="ECO:0000256" key="1">
    <source>
        <dbReference type="ARBA" id="ARBA00004184"/>
    </source>
</evidence>
<comment type="subcellular location">
    <subcellularLocation>
        <location evidence="1">Endomembrane system</location>
        <topology evidence="1">Peripheral membrane protein</topology>
    </subcellularLocation>
</comment>
<dbReference type="InterPro" id="IPR036322">
    <property type="entry name" value="WD40_repeat_dom_sf"/>
</dbReference>
<dbReference type="InterPro" id="IPR032914">
    <property type="entry name" value="Vam6/VPS39/TRAP1"/>
</dbReference>
<sequence>MLSAFQARPIIEFKQRDKSKIESILAYGDRVLVGLQTGSLRIYRVNETEEDHTSPTYSNGEPPEEQNAKHRAVDLLREEEKFSKRPIQQLAIIKEANILVSLSDNYVSIHDLQSFTLQERLERTKGATSFAVTSNIVNDPSTGIPSIVSRLAVAVKRRIMLWSWQDIELSPDVTEMTLVAAIKSLTWATGTKLIAGMDPGFVMVDIESHQVTDINRSSTTGEANGQIGARFGAVNSSGMSYVGMGGWIPKPMATKLSEDQLLLAKDVNTLFTNTHGEASTKRQVPWAFVPEAIGYSYPYLLALQQPSKGILEVRNPETLSLLQTISLPSATLLYVPAPNISLAHAAKGFLVASDRCIWRMQALGYDSQIEELVEKSRFDEAISLLDMLEDTLVEDKAGQKRDILIRQAQFHFDRRHYRKALELFRDAPAPPKRVISLYPRSIAGDLSKIEEKDDEESEAEREEKAADSSLIDSKTTDARSTPSRSMLGRFRAEKADSDTASIRSSLRKGDSDAVSIKGKVTETVPDKPLEGKDLMVAINELCSFLVQRRTQVNDFLNRDGSLKTPLVDSKGGQGGKSLPDFNFLLDHSSEETNIDWEQKLRDTACLVDTTLFRAYILAKPSLVGSLVRLDNFLDPPVVRDKLYEMGRYIELIDFLYQKKRHKEALELLAKFGKNVEEEHLSKEIPSALRGPRRTVAYLQQLPPEMIDTILQYAEWPLRTDSALGMEVFLAESENAEELPRHRVLDYLQHIQQPLAVQYLEHIISELNDLTPDIHQRLIELYLEQLKAAPGLPTHLVDPKQRSHVQEKLQTFLRSSTQYNKFRTFQQLPTDNPTFHESRALVLRAMGQHQKALSIYVFDLASPEKAEAYCNDIYLSSLPTHKTPSSPATPSPNATDRGDPSIYHLLLSLYLTPPPPHKPSWPPALDLLSRHGARLPASRVLDLVPSTLPIRELERYFRGRLQAGKAEAAEVGVASGLWGVWKAREDRELRIGGDGEREKGGLSRRVVIREEDHCRVCHKRFGGSAIRVYPDGEVVHYGCFDRGKGGEGEREVRRGW</sequence>
<evidence type="ECO:0000256" key="3">
    <source>
        <dbReference type="ARBA" id="ARBA00038201"/>
    </source>
</evidence>
<name>A0A6A6HEE9_VIRVR</name>
<dbReference type="Proteomes" id="UP000800092">
    <property type="component" value="Unassembled WGS sequence"/>
</dbReference>
<evidence type="ECO:0000256" key="4">
    <source>
        <dbReference type="SAM" id="MobiDB-lite"/>
    </source>
</evidence>
<dbReference type="InterPro" id="IPR019453">
    <property type="entry name" value="VPS39/TGFA1_Znf"/>
</dbReference>
<dbReference type="AlphaFoldDB" id="A0A6A6HEE9"/>
<keyword evidence="7" id="KW-1185">Reference proteome</keyword>
<dbReference type="SUPFAM" id="SSF50978">
    <property type="entry name" value="WD40 repeat-like"/>
    <property type="match status" value="1"/>
</dbReference>
<evidence type="ECO:0000313" key="7">
    <source>
        <dbReference type="Proteomes" id="UP000800092"/>
    </source>
</evidence>
<dbReference type="GO" id="GO:0034058">
    <property type="term" value="P:endosomal vesicle fusion"/>
    <property type="evidence" value="ECO:0007669"/>
    <property type="project" value="TreeGrafter"/>
</dbReference>
<feature type="compositionally biased region" description="Polar residues" evidence="4">
    <location>
        <begin position="470"/>
        <end position="484"/>
    </location>
</feature>